<accession>A0A7C3I633</accession>
<sequence>MNAVLGTIDYGASSVISAIHPPVIKTMKAKTNNGTLAAGLVVAEDSAGDIVAYNPGGTAPLNEAVGVLVQDCDTTTDDGALVLRHGTVVLGKLKVGTSAPDADDLAALEALGIFAVAGK</sequence>
<dbReference type="Pfam" id="PF02924">
    <property type="entry name" value="HDPD"/>
    <property type="match status" value="1"/>
</dbReference>
<evidence type="ECO:0000313" key="1">
    <source>
        <dbReference type="EMBL" id="HFH28802.1"/>
    </source>
</evidence>
<dbReference type="AlphaFoldDB" id="A0A7C3I633"/>
<reference evidence="1" key="1">
    <citation type="journal article" date="2020" name="mSystems">
        <title>Genome- and Community-Level Interaction Insights into Carbon Utilization and Element Cycling Functions of Hydrothermarchaeota in Hydrothermal Sediment.</title>
        <authorList>
            <person name="Zhou Z."/>
            <person name="Liu Y."/>
            <person name="Xu W."/>
            <person name="Pan J."/>
            <person name="Luo Z.H."/>
            <person name="Li M."/>
        </authorList>
    </citation>
    <scope>NUCLEOTIDE SEQUENCE [LARGE SCALE GENOMIC DNA]</scope>
    <source>
        <strain evidence="1">SpSt-503</strain>
    </source>
</reference>
<gene>
    <name evidence="1" type="ORF">ENS59_04730</name>
</gene>
<comment type="caution">
    <text evidence="1">The sequence shown here is derived from an EMBL/GenBank/DDBJ whole genome shotgun (WGS) entry which is preliminary data.</text>
</comment>
<dbReference type="InterPro" id="IPR004195">
    <property type="entry name" value="Head_decoration_D"/>
</dbReference>
<dbReference type="EMBL" id="DSVL01000144">
    <property type="protein sequence ID" value="HFH28802.1"/>
    <property type="molecule type" value="Genomic_DNA"/>
</dbReference>
<protein>
    <submittedName>
        <fullName evidence="1">Head decoration protein</fullName>
    </submittedName>
</protein>
<organism evidence="1">
    <name type="scientific">Gracilinema caldarium</name>
    <dbReference type="NCBI Taxonomy" id="215591"/>
    <lineage>
        <taxon>Bacteria</taxon>
        <taxon>Pseudomonadati</taxon>
        <taxon>Spirochaetota</taxon>
        <taxon>Spirochaetia</taxon>
        <taxon>Spirochaetales</taxon>
        <taxon>Breznakiellaceae</taxon>
        <taxon>Gracilinema</taxon>
    </lineage>
</organism>
<name>A0A7C3I633_9SPIR</name>
<proteinExistence type="predicted"/>